<organism evidence="1 2">
    <name type="scientific">Acanthosepion pharaonis</name>
    <name type="common">Pharaoh cuttlefish</name>
    <name type="synonym">Sepia pharaonis</name>
    <dbReference type="NCBI Taxonomy" id="158019"/>
    <lineage>
        <taxon>Eukaryota</taxon>
        <taxon>Metazoa</taxon>
        <taxon>Spiralia</taxon>
        <taxon>Lophotrochozoa</taxon>
        <taxon>Mollusca</taxon>
        <taxon>Cephalopoda</taxon>
        <taxon>Coleoidea</taxon>
        <taxon>Decapodiformes</taxon>
        <taxon>Sepiida</taxon>
        <taxon>Sepiina</taxon>
        <taxon>Sepiidae</taxon>
        <taxon>Acanthosepion</taxon>
    </lineage>
</organism>
<reference evidence="1" key="1">
    <citation type="submission" date="2021-01" db="EMBL/GenBank/DDBJ databases">
        <authorList>
            <person name="Li R."/>
            <person name="Bekaert M."/>
        </authorList>
    </citation>
    <scope>NUCLEOTIDE SEQUENCE</scope>
    <source>
        <strain evidence="1">Farmed</strain>
    </source>
</reference>
<protein>
    <submittedName>
        <fullName evidence="1">Uncharacterized protein</fullName>
    </submittedName>
</protein>
<name>A0A812CJ46_ACAPH</name>
<accession>A0A812CJ46</accession>
<dbReference type="EMBL" id="CAHIKZ030001553">
    <property type="protein sequence ID" value="CAE1267807.1"/>
    <property type="molecule type" value="Genomic_DNA"/>
</dbReference>
<evidence type="ECO:0000313" key="2">
    <source>
        <dbReference type="Proteomes" id="UP000597762"/>
    </source>
</evidence>
<evidence type="ECO:0000313" key="1">
    <source>
        <dbReference type="EMBL" id="CAE1267807.1"/>
    </source>
</evidence>
<dbReference type="Proteomes" id="UP000597762">
    <property type="component" value="Unassembled WGS sequence"/>
</dbReference>
<proteinExistence type="predicted"/>
<comment type="caution">
    <text evidence="1">The sequence shown here is derived from an EMBL/GenBank/DDBJ whole genome shotgun (WGS) entry which is preliminary data.</text>
</comment>
<gene>
    <name evidence="1" type="ORF">SPHA_35761</name>
</gene>
<dbReference type="AlphaFoldDB" id="A0A812CJ46"/>
<sequence>MLSFIPRFLLDVIICHFLLQRSLFLHLLSSSKNKTSFTPPFILQKCRIFLLDFFLTSFPVHILLLKSQITSFFPRLLLDAIPSPFTSNIIIIAPSNIPPDISNLITRLLLMSFPVQFFLLTSHHLPFLFLTEMSSFFPRFLFDIISCPFPPSNITSSKPPFTLRNVVFYSSSSSCYSLSIFYQHHLIYPSVSPTNEVFLSSSSS</sequence>
<keyword evidence="2" id="KW-1185">Reference proteome</keyword>